<gene>
    <name evidence="2" type="ORF">CEUTPL_LOCUS12044</name>
</gene>
<feature type="compositionally biased region" description="Basic and acidic residues" evidence="1">
    <location>
        <begin position="1714"/>
        <end position="1723"/>
    </location>
</feature>
<feature type="compositionally biased region" description="Polar residues" evidence="1">
    <location>
        <begin position="1694"/>
        <end position="1707"/>
    </location>
</feature>
<evidence type="ECO:0000313" key="2">
    <source>
        <dbReference type="EMBL" id="CAG9771614.1"/>
    </source>
</evidence>
<organism evidence="2 3">
    <name type="scientific">Ceutorhynchus assimilis</name>
    <name type="common">cabbage seed weevil</name>
    <dbReference type="NCBI Taxonomy" id="467358"/>
    <lineage>
        <taxon>Eukaryota</taxon>
        <taxon>Metazoa</taxon>
        <taxon>Ecdysozoa</taxon>
        <taxon>Arthropoda</taxon>
        <taxon>Hexapoda</taxon>
        <taxon>Insecta</taxon>
        <taxon>Pterygota</taxon>
        <taxon>Neoptera</taxon>
        <taxon>Endopterygota</taxon>
        <taxon>Coleoptera</taxon>
        <taxon>Polyphaga</taxon>
        <taxon>Cucujiformia</taxon>
        <taxon>Curculionidae</taxon>
        <taxon>Ceutorhynchinae</taxon>
        <taxon>Ceutorhynchus</taxon>
    </lineage>
</organism>
<keyword evidence="3" id="KW-1185">Reference proteome</keyword>
<feature type="region of interest" description="Disordered" evidence="1">
    <location>
        <begin position="1296"/>
        <end position="1322"/>
    </location>
</feature>
<name>A0A9N9MU84_9CUCU</name>
<sequence>MDKNQAQKKDREPPGKQQLREIYGCAAKGQFHRVVHLLEQTNFSKESTLNVFISVSATCSKKLETCELDALEKLTKKLVRGLNNLTEDETVSYVLSLFHIFKALCSKERYDDLSKMQEVICPTFINTFKEIKKAKEYYDMIKQQVCYSMRQLVNAKESKHNQHLLVLIRMLFEACNIIWNNPENSYSFVCKCYAQFVGLKPTCDQTFKFYTNILEELAESFDRTTEHTEEVLIRFLPLFFEICQYPNKNVDLDIVELDKLLFFVETNFKHEQYFYCHSMIKVVTALIPTKIEELPKNVINIEKTLNSFKATHTKLFYNVIGFLNTPLSKVFEYYMITDEQKFIKLSDDVILNLVKFSFEKIISPSLMSFKEYHCGCNTKRNNNAFLTSLMLLELLQPWIKYVKTLSKKLLTQLIKCFEFLYDFLEEIKKHDCKNWFRWSSELTRKAYEISVILESAKNESREAIIKCFLKNSLAVERPESGDTKIRNDIVRIHSFGIRSLNKLQFERENWLESMGLTALHCLLFTQERNTTFHNHWLLLKIKMKKDTNLQQQTLVKVLFKQSKQLSEFINIEALLTKSKQIELLTFELSRYRAVWKSRIPMMAAFENLCKIADPLTIADVTLQIYSAGDVKMSESTLIFNARAVLEKNKSRDATLALAVMKFYQYKNIREELTNRTIEQMKTKEVKRSVTPGPIPKDKDDECDIVSVYSHLRLVEYVKVLNLLDSCLVSVQNFIDDSLGPQVLKNLIKLLANIGLEYKLHNFPIKSIQAFEISMKFARTLKASEDQLFALSNIIEMANEKSPMVKDLIIEGDALVRQLESNYCDKSHKNSLNEIITLFYICKSKALVYDNPRQSNEAWKKADALCESTGHKGHLRAELYVISYKLTSNNNCNFLEHDPIREPGTYKLHAAHEILADLMCNNVINNSETCTLFNIVEELTKVYRQMRQPRELRSYSRNCVTLAQKLNLPLRCVDLLLLLAEADITTNELNDAEVKLNGIEDIFSICNSDLVLEVPQHHRQYSPSSPTQAVKSFTLPKFLYHKQACLCFMCLNWQFQKLYLAKSNLNTLINIYRNEKQIVEDYVNGAIRLYQIFHKNIDKFINKASMVISDGLVPDFIETFVDTLGFGLYEYVFYLLRNNDITKAKKVNEILVAFLEPVKHKYAHLYRDVVLQTLTYLIAEINLPIPGIVTDSTENDQKLKPPKQLFVAGTPISKKLQVVVSVNEREIFSPLKEKPKTKVNLFASEEAIDEESDQELPPTNNGDDHQFSKPKETAWGIFATPATPLLGPVKSLPFSEEFSGQTPCSHKRATSEKLNPKPPGAIPKFKMFTFDTPKLKNLGKKIDSTPSAPLVGKRIRKMLTSDDLGVKRLEDDFSEILLTDDIPKSVKQSINRDLGTPISAQSQTSVRKRNIKMSTSDDLGVKTLEDDFDKLLLTDDNLKKYDSKQSSNRDAETATGAQSRSSVKKRSIKMSTSDDLGVKRLEDDFNNLLLSDDILKKYESKQSINKDAEPTTGAQSRSSVRKRNTKIPTSDDLGVKKLEDDFNETPLIDGVPKSLKKYGSKQSTDKDLEAATSAHAQRSVRKRNTKMSSFDDLGVKKLEDKLIDLPLDGTAPNTASQRSVRQRNTKMSTSDDRGLRDDLNQATLFEVPKSVRKYGSKHNSNKDLDGIAESQLAPVIKRIIKKEKHEMETPKENLEGNSPGSSNTNQTVKSRRAYKPRETPKKLTTDLSDASVRHQPESVSKNTRKRLLSRKINEKLNAETPFKEKNNTTTVDEKVENPTPMITPCKIRL</sequence>
<dbReference type="OrthoDB" id="6776738at2759"/>
<evidence type="ECO:0000256" key="1">
    <source>
        <dbReference type="SAM" id="MobiDB-lite"/>
    </source>
</evidence>
<feature type="region of interest" description="Disordered" evidence="1">
    <location>
        <begin position="1681"/>
        <end position="1778"/>
    </location>
</feature>
<feature type="region of interest" description="Disordered" evidence="1">
    <location>
        <begin position="1440"/>
        <end position="1469"/>
    </location>
</feature>
<feature type="region of interest" description="Disordered" evidence="1">
    <location>
        <begin position="1606"/>
        <end position="1639"/>
    </location>
</feature>
<accession>A0A9N9MU84</accession>
<feature type="compositionally biased region" description="Basic and acidic residues" evidence="1">
    <location>
        <begin position="1628"/>
        <end position="1638"/>
    </location>
</feature>
<feature type="compositionally biased region" description="Basic and acidic residues" evidence="1">
    <location>
        <begin position="1750"/>
        <end position="1775"/>
    </location>
</feature>
<feature type="compositionally biased region" description="Basic and acidic residues" evidence="1">
    <location>
        <begin position="1440"/>
        <end position="1451"/>
    </location>
</feature>
<dbReference type="EMBL" id="OU892283">
    <property type="protein sequence ID" value="CAG9771614.1"/>
    <property type="molecule type" value="Genomic_DNA"/>
</dbReference>
<evidence type="ECO:0000313" key="3">
    <source>
        <dbReference type="Proteomes" id="UP001152799"/>
    </source>
</evidence>
<reference evidence="2" key="1">
    <citation type="submission" date="2022-01" db="EMBL/GenBank/DDBJ databases">
        <authorList>
            <person name="King R."/>
        </authorList>
    </citation>
    <scope>NUCLEOTIDE SEQUENCE</scope>
</reference>
<feature type="compositionally biased region" description="Basic and acidic residues" evidence="1">
    <location>
        <begin position="1682"/>
        <end position="1693"/>
    </location>
</feature>
<proteinExistence type="predicted"/>
<protein>
    <submittedName>
        <fullName evidence="2">Uncharacterized protein</fullName>
    </submittedName>
</protein>
<dbReference type="Proteomes" id="UP001152799">
    <property type="component" value="Chromosome 7"/>
</dbReference>
<feature type="region of interest" description="Disordered" evidence="1">
    <location>
        <begin position="1552"/>
        <end position="1586"/>
    </location>
</feature>
<feature type="region of interest" description="Disordered" evidence="1">
    <location>
        <begin position="1502"/>
        <end position="1531"/>
    </location>
</feature>